<evidence type="ECO:0000313" key="1">
    <source>
        <dbReference type="EMBL" id="KAK3688241.1"/>
    </source>
</evidence>
<name>A0AAE0X9C3_9PEZI</name>
<sequence length="506" mass="59095">MHWKHLRDVQFPTEEPEEVDLEPLYNTLREIDESLGEVNTTIRRFSYLRRNLLDSGLLIGGGEPSTEQHHERLKTMKAQLDAARQYTRSLIDRQPRERPMHILCLSEEILRLIFQHLRHPERLVQPGPLSDIQSARLTCRRFHDTSSHLLFDSIRVDLTRASLLRLERVSRHPFFGKGVRTVQVVLRFFDVPAISLESFVSYMIQRVRKRIEHEKDCYDMIRGLTYPELAEREAKVRRRAEAFLHVCIWHRLLTERKLFSGAADEVEARHARILAEVYREYLARYYEQKLLLRDESFCPAVAAAMARMPRARKRDISDRSGINDPERGLSRFRSTLAFPLETDKNHIYTGILRPLSGRDTTVAETGPPVREIVTTLPRCLHQAGVHLSDLAFQLSYLGYYPLPPAPDSDDDDQPQPRLPAVNFLNRLTRFTFTSDYRFVHARDPLNRYAVPNGRELCRLLQLVMDTPSLTHIDLDMRQNDARWIITEYGPNARRYAPTSHIITFRT</sequence>
<dbReference type="Proteomes" id="UP001270362">
    <property type="component" value="Unassembled WGS sequence"/>
</dbReference>
<reference evidence="1" key="2">
    <citation type="submission" date="2023-06" db="EMBL/GenBank/DDBJ databases">
        <authorList>
            <consortium name="Lawrence Berkeley National Laboratory"/>
            <person name="Haridas S."/>
            <person name="Hensen N."/>
            <person name="Bonometti L."/>
            <person name="Westerberg I."/>
            <person name="Brannstrom I.O."/>
            <person name="Guillou S."/>
            <person name="Cros-Aarteil S."/>
            <person name="Calhoun S."/>
            <person name="Kuo A."/>
            <person name="Mondo S."/>
            <person name="Pangilinan J."/>
            <person name="Riley R."/>
            <person name="Labutti K."/>
            <person name="Andreopoulos B."/>
            <person name="Lipzen A."/>
            <person name="Chen C."/>
            <person name="Yanf M."/>
            <person name="Daum C."/>
            <person name="Ng V."/>
            <person name="Clum A."/>
            <person name="Steindorff A."/>
            <person name="Ohm R."/>
            <person name="Martin F."/>
            <person name="Silar P."/>
            <person name="Natvig D."/>
            <person name="Lalanne C."/>
            <person name="Gautier V."/>
            <person name="Ament-Velasquez S.L."/>
            <person name="Kruys A."/>
            <person name="Hutchinson M.I."/>
            <person name="Powell A.J."/>
            <person name="Barry K."/>
            <person name="Miller A.N."/>
            <person name="Grigoriev I.V."/>
            <person name="Debuchy R."/>
            <person name="Gladieux P."/>
            <person name="Thoren M.H."/>
            <person name="Johannesson H."/>
        </authorList>
    </citation>
    <scope>NUCLEOTIDE SEQUENCE</scope>
    <source>
        <strain evidence="1">CBS 314.62</strain>
    </source>
</reference>
<dbReference type="AlphaFoldDB" id="A0AAE0X9C3"/>
<organism evidence="1 2">
    <name type="scientific">Podospora appendiculata</name>
    <dbReference type="NCBI Taxonomy" id="314037"/>
    <lineage>
        <taxon>Eukaryota</taxon>
        <taxon>Fungi</taxon>
        <taxon>Dikarya</taxon>
        <taxon>Ascomycota</taxon>
        <taxon>Pezizomycotina</taxon>
        <taxon>Sordariomycetes</taxon>
        <taxon>Sordariomycetidae</taxon>
        <taxon>Sordariales</taxon>
        <taxon>Podosporaceae</taxon>
        <taxon>Podospora</taxon>
    </lineage>
</organism>
<evidence type="ECO:0008006" key="3">
    <source>
        <dbReference type="Google" id="ProtNLM"/>
    </source>
</evidence>
<dbReference type="EMBL" id="JAULSO010000002">
    <property type="protein sequence ID" value="KAK3688241.1"/>
    <property type="molecule type" value="Genomic_DNA"/>
</dbReference>
<dbReference type="CDD" id="cd09917">
    <property type="entry name" value="F-box_SF"/>
    <property type="match status" value="1"/>
</dbReference>
<reference evidence="1" key="1">
    <citation type="journal article" date="2023" name="Mol. Phylogenet. Evol.">
        <title>Genome-scale phylogeny and comparative genomics of the fungal order Sordariales.</title>
        <authorList>
            <person name="Hensen N."/>
            <person name="Bonometti L."/>
            <person name="Westerberg I."/>
            <person name="Brannstrom I.O."/>
            <person name="Guillou S."/>
            <person name="Cros-Aarteil S."/>
            <person name="Calhoun S."/>
            <person name="Haridas S."/>
            <person name="Kuo A."/>
            <person name="Mondo S."/>
            <person name="Pangilinan J."/>
            <person name="Riley R."/>
            <person name="LaButti K."/>
            <person name="Andreopoulos B."/>
            <person name="Lipzen A."/>
            <person name="Chen C."/>
            <person name="Yan M."/>
            <person name="Daum C."/>
            <person name="Ng V."/>
            <person name="Clum A."/>
            <person name="Steindorff A."/>
            <person name="Ohm R.A."/>
            <person name="Martin F."/>
            <person name="Silar P."/>
            <person name="Natvig D.O."/>
            <person name="Lalanne C."/>
            <person name="Gautier V."/>
            <person name="Ament-Velasquez S.L."/>
            <person name="Kruys A."/>
            <person name="Hutchinson M.I."/>
            <person name="Powell A.J."/>
            <person name="Barry K."/>
            <person name="Miller A.N."/>
            <person name="Grigoriev I.V."/>
            <person name="Debuchy R."/>
            <person name="Gladieux P."/>
            <person name="Hiltunen Thoren M."/>
            <person name="Johannesson H."/>
        </authorList>
    </citation>
    <scope>NUCLEOTIDE SEQUENCE</scope>
    <source>
        <strain evidence="1">CBS 314.62</strain>
    </source>
</reference>
<comment type="caution">
    <text evidence="1">The sequence shown here is derived from an EMBL/GenBank/DDBJ whole genome shotgun (WGS) entry which is preliminary data.</text>
</comment>
<evidence type="ECO:0000313" key="2">
    <source>
        <dbReference type="Proteomes" id="UP001270362"/>
    </source>
</evidence>
<accession>A0AAE0X9C3</accession>
<protein>
    <recommendedName>
        <fullName evidence="3">F-box domain-containing protein</fullName>
    </recommendedName>
</protein>
<keyword evidence="2" id="KW-1185">Reference proteome</keyword>
<proteinExistence type="predicted"/>
<gene>
    <name evidence="1" type="ORF">B0T22DRAFT_511566</name>
</gene>